<keyword evidence="3" id="KW-1185">Reference proteome</keyword>
<sequence length="236" mass="26862">MVDPEEIQLVKERYERRKGLGQASLYSPLNPDVYMGQQERERALISLFKRAHLGALDRVRVLEIGCGFGDNLLQLIRLGFAPSNLTGNELLPERAERARSNLPQATEVLVGDASALGFADRSFDIVYQSTVFSSLLDNSFQRILADRIWSLIKPGGGVLWYDFTFDNPRNPDVRGMPVRRVRELFPHGELDFRRITLAPPISRRVTRIHPGLYTVFNAVPFLRTHVLCWIKKTTQG</sequence>
<comment type="caution">
    <text evidence="2">The sequence shown here is derived from an EMBL/GenBank/DDBJ whole genome shotgun (WGS) entry which is preliminary data.</text>
</comment>
<dbReference type="Pfam" id="PF13649">
    <property type="entry name" value="Methyltransf_25"/>
    <property type="match status" value="1"/>
</dbReference>
<name>A0A9W6FX87_9BACT</name>
<dbReference type="CDD" id="cd02440">
    <property type="entry name" value="AdoMet_MTases"/>
    <property type="match status" value="1"/>
</dbReference>
<reference evidence="2" key="1">
    <citation type="submission" date="2022-12" db="EMBL/GenBank/DDBJ databases">
        <title>Reference genome sequencing for broad-spectrum identification of bacterial and archaeal isolates by mass spectrometry.</title>
        <authorList>
            <person name="Sekiguchi Y."/>
            <person name="Tourlousse D.M."/>
        </authorList>
    </citation>
    <scope>NUCLEOTIDE SEQUENCE</scope>
    <source>
        <strain evidence="2">H2</strain>
    </source>
</reference>
<dbReference type="Proteomes" id="UP001144352">
    <property type="component" value="Unassembled WGS sequence"/>
</dbReference>
<dbReference type="InterPro" id="IPR029063">
    <property type="entry name" value="SAM-dependent_MTases_sf"/>
</dbReference>
<proteinExistence type="predicted"/>
<dbReference type="InterPro" id="IPR041698">
    <property type="entry name" value="Methyltransf_25"/>
</dbReference>
<dbReference type="Gene3D" id="3.40.50.150">
    <property type="entry name" value="Vaccinia Virus protein VP39"/>
    <property type="match status" value="1"/>
</dbReference>
<evidence type="ECO:0000259" key="1">
    <source>
        <dbReference type="Pfam" id="PF13649"/>
    </source>
</evidence>
<protein>
    <recommendedName>
        <fullName evidence="1">Methyltransferase domain-containing protein</fullName>
    </recommendedName>
</protein>
<feature type="domain" description="Methyltransferase" evidence="1">
    <location>
        <begin position="61"/>
        <end position="156"/>
    </location>
</feature>
<dbReference type="EMBL" id="BSDS01000001">
    <property type="protein sequence ID" value="GLI36664.1"/>
    <property type="molecule type" value="Genomic_DNA"/>
</dbReference>
<dbReference type="PANTHER" id="PTHR43464:SF23">
    <property type="entry name" value="JUVENILE HORMONE ACID O-METHYLTRANSFERASE"/>
    <property type="match status" value="1"/>
</dbReference>
<dbReference type="GO" id="GO:0010420">
    <property type="term" value="F:polyprenyldihydroxybenzoate methyltransferase activity"/>
    <property type="evidence" value="ECO:0007669"/>
    <property type="project" value="TreeGrafter"/>
</dbReference>
<evidence type="ECO:0000313" key="3">
    <source>
        <dbReference type="Proteomes" id="UP001144352"/>
    </source>
</evidence>
<dbReference type="SUPFAM" id="SSF53335">
    <property type="entry name" value="S-adenosyl-L-methionine-dependent methyltransferases"/>
    <property type="match status" value="1"/>
</dbReference>
<dbReference type="PANTHER" id="PTHR43464">
    <property type="entry name" value="METHYLTRANSFERASE"/>
    <property type="match status" value="1"/>
</dbReference>
<dbReference type="RefSeq" id="WP_214187324.1">
    <property type="nucleotide sequence ID" value="NZ_BSDS01000001.1"/>
</dbReference>
<gene>
    <name evidence="2" type="ORF">GHYDROH2_01650</name>
</gene>
<dbReference type="AlphaFoldDB" id="A0A9W6FX87"/>
<accession>A0A9W6FX87</accession>
<evidence type="ECO:0000313" key="2">
    <source>
        <dbReference type="EMBL" id="GLI36664.1"/>
    </source>
</evidence>
<organism evidence="2 3">
    <name type="scientific">Geobacter hydrogenophilus</name>
    <dbReference type="NCBI Taxonomy" id="40983"/>
    <lineage>
        <taxon>Bacteria</taxon>
        <taxon>Pseudomonadati</taxon>
        <taxon>Thermodesulfobacteriota</taxon>
        <taxon>Desulfuromonadia</taxon>
        <taxon>Geobacterales</taxon>
        <taxon>Geobacteraceae</taxon>
        <taxon>Geobacter</taxon>
    </lineage>
</organism>